<evidence type="ECO:0000313" key="2">
    <source>
        <dbReference type="Proteomes" id="UP001197609"/>
    </source>
</evidence>
<protein>
    <recommendedName>
        <fullName evidence="3">AbiEi antitoxin C-terminal domain-containing protein</fullName>
    </recommendedName>
</protein>
<accession>A0AAJ1AG00</accession>
<evidence type="ECO:0000313" key="1">
    <source>
        <dbReference type="EMBL" id="MBZ0158930.1"/>
    </source>
</evidence>
<evidence type="ECO:0008006" key="3">
    <source>
        <dbReference type="Google" id="ProtNLM"/>
    </source>
</evidence>
<dbReference type="EMBL" id="JAIOIU010000029">
    <property type="protein sequence ID" value="MBZ0158930.1"/>
    <property type="molecule type" value="Genomic_DNA"/>
</dbReference>
<sequence length="285" mass="32357">MTRLPNLQDIIAQTPSRVLLPNQFESLISQFQSLRERSVLEPRDKVKEQLLKQGLVRSVILRSSYGDKQRFVRGEVSPYPLALSIAPNAYLSHGTAASLHGLVPRVKNPIYVNSEQSAKYVTEQALSQDAIDRAFARPQRVSNYELRYSAWRFVLLSGKSTGRFGVVCLPSGQGESVEVTGLERTLVDIVVRPVYAGGVSQVLTAFKRARDRVRLNTLIDTLNSLKYVYPYHQAVGFYMAKAKYPIAWLNEFQCMGLNYNFYLAHGMEQKAFDSQWRIFYPPDLV</sequence>
<dbReference type="Proteomes" id="UP001197609">
    <property type="component" value="Unassembled WGS sequence"/>
</dbReference>
<dbReference type="AlphaFoldDB" id="A0AAJ1AG00"/>
<comment type="caution">
    <text evidence="1">The sequence shown here is derived from an EMBL/GenBank/DDBJ whole genome shotgun (WGS) entry which is preliminary data.</text>
</comment>
<name>A0AAJ1AG00_9BACT</name>
<organism evidence="1 2">
    <name type="scientific">Candidatus Methylomirabilis tolerans</name>
    <dbReference type="NCBI Taxonomy" id="3123416"/>
    <lineage>
        <taxon>Bacteria</taxon>
        <taxon>Candidatus Methylomirabilota</taxon>
        <taxon>Candidatus Methylomirabilia</taxon>
        <taxon>Candidatus Methylomirabilales</taxon>
        <taxon>Candidatus Methylomirabilaceae</taxon>
        <taxon>Candidatus Methylomirabilis</taxon>
    </lineage>
</organism>
<reference evidence="1 2" key="1">
    <citation type="journal article" date="2021" name="bioRxiv">
        <title>Unraveling nitrogen, sulfur and carbon metabolic pathways and microbial community transcriptional responses to substrate deprivation and toxicity stresses in a bioreactor mimicking anoxic brackish coastal sediment conditions.</title>
        <authorList>
            <person name="Martins P.D."/>
            <person name="Echeveste M.J."/>
            <person name="Arshad A."/>
            <person name="Kurth J."/>
            <person name="Ouboter H."/>
            <person name="Jetten M.S.M."/>
            <person name="Welte C.U."/>
        </authorList>
    </citation>
    <scope>NUCLEOTIDE SEQUENCE [LARGE SCALE GENOMIC DNA]</scope>
    <source>
        <strain evidence="1">MAG_38</strain>
    </source>
</reference>
<proteinExistence type="predicted"/>
<gene>
    <name evidence="1" type="ORF">K8G79_02075</name>
</gene>